<dbReference type="InterPro" id="IPR003661">
    <property type="entry name" value="HisK_dim/P_dom"/>
</dbReference>
<feature type="modified residue" description="4-aspartylphosphate" evidence="6">
    <location>
        <position position="1177"/>
    </location>
</feature>
<evidence type="ECO:0000256" key="6">
    <source>
        <dbReference type="PROSITE-ProRule" id="PRU00169"/>
    </source>
</evidence>
<dbReference type="Proteomes" id="UP000800038">
    <property type="component" value="Unassembled WGS sequence"/>
</dbReference>
<organism evidence="10 11">
    <name type="scientific">Clathrospora elynae</name>
    <dbReference type="NCBI Taxonomy" id="706981"/>
    <lineage>
        <taxon>Eukaryota</taxon>
        <taxon>Fungi</taxon>
        <taxon>Dikarya</taxon>
        <taxon>Ascomycota</taxon>
        <taxon>Pezizomycotina</taxon>
        <taxon>Dothideomycetes</taxon>
        <taxon>Pleosporomycetidae</taxon>
        <taxon>Pleosporales</taxon>
        <taxon>Diademaceae</taxon>
        <taxon>Clathrospora</taxon>
    </lineage>
</organism>
<evidence type="ECO:0000256" key="4">
    <source>
        <dbReference type="ARBA" id="ARBA00022679"/>
    </source>
</evidence>
<feature type="domain" description="Histidine kinase" evidence="8">
    <location>
        <begin position="575"/>
        <end position="854"/>
    </location>
</feature>
<evidence type="ECO:0000256" key="7">
    <source>
        <dbReference type="SAM" id="MobiDB-lite"/>
    </source>
</evidence>
<reference evidence="10" key="1">
    <citation type="journal article" date="2020" name="Stud. Mycol.">
        <title>101 Dothideomycetes genomes: a test case for predicting lifestyles and emergence of pathogens.</title>
        <authorList>
            <person name="Haridas S."/>
            <person name="Albert R."/>
            <person name="Binder M."/>
            <person name="Bloem J."/>
            <person name="Labutti K."/>
            <person name="Salamov A."/>
            <person name="Andreopoulos B."/>
            <person name="Baker S."/>
            <person name="Barry K."/>
            <person name="Bills G."/>
            <person name="Bluhm B."/>
            <person name="Cannon C."/>
            <person name="Castanera R."/>
            <person name="Culley D."/>
            <person name="Daum C."/>
            <person name="Ezra D."/>
            <person name="Gonzalez J."/>
            <person name="Henrissat B."/>
            <person name="Kuo A."/>
            <person name="Liang C."/>
            <person name="Lipzen A."/>
            <person name="Lutzoni F."/>
            <person name="Magnuson J."/>
            <person name="Mondo S."/>
            <person name="Nolan M."/>
            <person name="Ohm R."/>
            <person name="Pangilinan J."/>
            <person name="Park H.-J."/>
            <person name="Ramirez L."/>
            <person name="Alfaro M."/>
            <person name="Sun H."/>
            <person name="Tritt A."/>
            <person name="Yoshinaga Y."/>
            <person name="Zwiers L.-H."/>
            <person name="Turgeon B."/>
            <person name="Goodwin S."/>
            <person name="Spatafora J."/>
            <person name="Crous P."/>
            <person name="Grigoriev I."/>
        </authorList>
    </citation>
    <scope>NUCLEOTIDE SEQUENCE</scope>
    <source>
        <strain evidence="10">CBS 161.51</strain>
    </source>
</reference>
<dbReference type="PRINTS" id="PR00344">
    <property type="entry name" value="BCTRLSENSOR"/>
</dbReference>
<name>A0A6A5SYA6_9PLEO</name>
<feature type="compositionally biased region" description="Basic and acidic residues" evidence="7">
    <location>
        <begin position="474"/>
        <end position="483"/>
    </location>
</feature>
<dbReference type="GO" id="GO:0005886">
    <property type="term" value="C:plasma membrane"/>
    <property type="evidence" value="ECO:0007669"/>
    <property type="project" value="TreeGrafter"/>
</dbReference>
<comment type="catalytic activity">
    <reaction evidence="1">
        <text>ATP + protein L-histidine = ADP + protein N-phospho-L-histidine.</text>
        <dbReference type="EC" id="2.7.13.3"/>
    </reaction>
</comment>
<keyword evidence="3 6" id="KW-0597">Phosphoprotein</keyword>
<sequence>MPSKRLSQGAVERELLKYLPSLLFRPYDRKDVPASSQDFVLTALAQLGALRLNASRCFISLFDQSRQYILAEATTSLSLQNDLVHNTGDELWFGSTVLQRHAGPCSVVVERRAKAYHDGASEASAVTVVPDLSAQHVFRATEFTSKTPTPRFYACVPLQSPRGAIIGTYGVFHDKPRDALEPAHVQFLKDMATTVMTHLVLSKLREEYRQGERMIRGIGSFVEGKATLRNWRATTGHDEISAEPSRRHYGGEGQLDKRQQLLQNQRHGPHAYFTDIRLDARDERIGDEREPAEASLSLDQSVSATLDSHSTSYDASLPLPLSVDDDEDVAVSPAIPLTFSRAANIIRECLEVEGAVFYHAGTSAYDEVMHNSPESSCGVEATSLDEASRSTANESDTAREIRKSKGKCSVIAYSESHTSSINNEAPSKALSGFPDKFLKSLFRRFPKGKIFHFDANGSLSSGSSGDESATDLLDGPRKSDLAVKQRKRRKARLQDGPMLLKYFPDSRSVGFFPMFDSHHEKWHAGGFIWTKQPNRSFTIEGQLSFLNAIGSTIMAEVSRLNALASDRAKTDLLGSISHELRSPLHGILGSVELLEGSPQTEFQSDCFHSIQVCGRTLLDTIEQLLDFSKINHFSQQKKRMMYRNPGSAPTSSARPGDPATRLDIITEEVVTAVTAGFDAQRGLKVQMAGEDEVVRGHHNDSLFASGTNDEPLQPHTHLEEVVVTLDIDKSMDMAFYTLPGAWRRIVMNLFANSMTYTKTGHIKVSLSATPVHRKQNGSLYKIRLTVVDSGQGISADYLRDGLFKPFSQEDSLESGNGLGLSIVKQIVDSHNGRINVRSVQGVGTKISVSICMERDNSVSQVTQDDPTSFRTNGIAQRIRGKPACLLSYLDATDSTDGPNYGDEVAITLKRTCQDWFGLKLCNESELEAQTCSVFFAIEPELSQAVLDFGRLGRLSSRSKASGDYVLFVICRSLIARERIMAASRQALPDSWTVQCIIQPCGPHKLAKSISRGLYLQSCGALPRPEAQLLSSSFDETRSVSSSPLSLGYLVTPGGSGTDRSSTPPTDDDYFGASLLIPDVSAGRTRHDDITPTTSSKIPRRALQKINQFLQQVTPPSVQDASTRPNTFLLVDDNPINLKILAAYMKRRHASFQTAVNGQEALDIYTANPAACRTVLMDISMPVMDGLSSTRAIRLFEKQRRLEPSTIIMITGLASAQVQEEAEASGADAYLAKPVRLKELDKVLTELNG</sequence>
<dbReference type="SMART" id="SM00388">
    <property type="entry name" value="HisKA"/>
    <property type="match status" value="1"/>
</dbReference>
<dbReference type="InterPro" id="IPR011006">
    <property type="entry name" value="CheY-like_superfamily"/>
</dbReference>
<gene>
    <name evidence="10" type="ORF">EJ02DRAFT_451368</name>
</gene>
<feature type="region of interest" description="Disordered" evidence="7">
    <location>
        <begin position="372"/>
        <end position="401"/>
    </location>
</feature>
<dbReference type="Pfam" id="PF00072">
    <property type="entry name" value="Response_reg"/>
    <property type="match status" value="1"/>
</dbReference>
<evidence type="ECO:0000313" key="10">
    <source>
        <dbReference type="EMBL" id="KAF1945655.1"/>
    </source>
</evidence>
<dbReference type="Gene3D" id="1.10.287.130">
    <property type="match status" value="1"/>
</dbReference>
<dbReference type="SUPFAM" id="SSF47384">
    <property type="entry name" value="Homodimeric domain of signal transducing histidine kinase"/>
    <property type="match status" value="1"/>
</dbReference>
<proteinExistence type="predicted"/>
<dbReference type="OrthoDB" id="303614at2759"/>
<dbReference type="Gene3D" id="3.40.50.2300">
    <property type="match status" value="1"/>
</dbReference>
<dbReference type="CDD" id="cd00082">
    <property type="entry name" value="HisKA"/>
    <property type="match status" value="1"/>
</dbReference>
<dbReference type="SMART" id="SM00387">
    <property type="entry name" value="HATPase_c"/>
    <property type="match status" value="1"/>
</dbReference>
<dbReference type="Gene3D" id="3.30.565.10">
    <property type="entry name" value="Histidine kinase-like ATPase, C-terminal domain"/>
    <property type="match status" value="1"/>
</dbReference>
<accession>A0A6A5SYA6</accession>
<dbReference type="EMBL" id="ML976008">
    <property type="protein sequence ID" value="KAF1945655.1"/>
    <property type="molecule type" value="Genomic_DNA"/>
</dbReference>
<dbReference type="PROSITE" id="PS50110">
    <property type="entry name" value="RESPONSE_REGULATORY"/>
    <property type="match status" value="1"/>
</dbReference>
<dbReference type="AlphaFoldDB" id="A0A6A5SYA6"/>
<keyword evidence="4" id="KW-0808">Transferase</keyword>
<dbReference type="SUPFAM" id="SSF55781">
    <property type="entry name" value="GAF domain-like"/>
    <property type="match status" value="1"/>
</dbReference>
<dbReference type="SUPFAM" id="SSF52172">
    <property type="entry name" value="CheY-like"/>
    <property type="match status" value="1"/>
</dbReference>
<dbReference type="PANTHER" id="PTHR43047:SF72">
    <property type="entry name" value="OSMOSENSING HISTIDINE PROTEIN KINASE SLN1"/>
    <property type="match status" value="1"/>
</dbReference>
<feature type="region of interest" description="Disordered" evidence="7">
    <location>
        <begin position="459"/>
        <end position="488"/>
    </location>
</feature>
<keyword evidence="11" id="KW-1185">Reference proteome</keyword>
<dbReference type="InterPro" id="IPR004358">
    <property type="entry name" value="Sig_transdc_His_kin-like_C"/>
</dbReference>
<evidence type="ECO:0000313" key="11">
    <source>
        <dbReference type="Proteomes" id="UP000800038"/>
    </source>
</evidence>
<evidence type="ECO:0000259" key="9">
    <source>
        <dbReference type="PROSITE" id="PS50110"/>
    </source>
</evidence>
<evidence type="ECO:0000256" key="3">
    <source>
        <dbReference type="ARBA" id="ARBA00022553"/>
    </source>
</evidence>
<dbReference type="Gene3D" id="3.30.450.40">
    <property type="match status" value="1"/>
</dbReference>
<dbReference type="PANTHER" id="PTHR43047">
    <property type="entry name" value="TWO-COMPONENT HISTIDINE PROTEIN KINASE"/>
    <property type="match status" value="1"/>
</dbReference>
<dbReference type="SMART" id="SM00448">
    <property type="entry name" value="REC"/>
    <property type="match status" value="1"/>
</dbReference>
<dbReference type="EC" id="2.7.13.3" evidence="2"/>
<dbReference type="Pfam" id="PF00512">
    <property type="entry name" value="HisKA"/>
    <property type="match status" value="1"/>
</dbReference>
<feature type="domain" description="Response regulatory" evidence="9">
    <location>
        <begin position="1126"/>
        <end position="1247"/>
    </location>
</feature>
<dbReference type="GO" id="GO:0009927">
    <property type="term" value="F:histidine phosphotransfer kinase activity"/>
    <property type="evidence" value="ECO:0007669"/>
    <property type="project" value="TreeGrafter"/>
</dbReference>
<dbReference type="InterPro" id="IPR003594">
    <property type="entry name" value="HATPase_dom"/>
</dbReference>
<dbReference type="InterPro" id="IPR005467">
    <property type="entry name" value="His_kinase_dom"/>
</dbReference>
<dbReference type="FunFam" id="1.10.287.130:FF:000023">
    <property type="entry name" value="Sensor histidine kinase/response regulator, putative"/>
    <property type="match status" value="1"/>
</dbReference>
<dbReference type="PROSITE" id="PS50109">
    <property type="entry name" value="HIS_KIN"/>
    <property type="match status" value="1"/>
</dbReference>
<dbReference type="SUPFAM" id="SSF55874">
    <property type="entry name" value="ATPase domain of HSP90 chaperone/DNA topoisomerase II/histidine kinase"/>
    <property type="match status" value="1"/>
</dbReference>
<protein>
    <recommendedName>
        <fullName evidence="2">histidine kinase</fullName>
        <ecNumber evidence="2">2.7.13.3</ecNumber>
    </recommendedName>
</protein>
<evidence type="ECO:0000256" key="5">
    <source>
        <dbReference type="ARBA" id="ARBA00022777"/>
    </source>
</evidence>
<evidence type="ECO:0000256" key="2">
    <source>
        <dbReference type="ARBA" id="ARBA00012438"/>
    </source>
</evidence>
<dbReference type="InterPro" id="IPR036097">
    <property type="entry name" value="HisK_dim/P_sf"/>
</dbReference>
<dbReference type="InterPro" id="IPR001789">
    <property type="entry name" value="Sig_transdc_resp-reg_receiver"/>
</dbReference>
<dbReference type="GO" id="GO:0000155">
    <property type="term" value="F:phosphorelay sensor kinase activity"/>
    <property type="evidence" value="ECO:0007669"/>
    <property type="project" value="InterPro"/>
</dbReference>
<keyword evidence="5" id="KW-0418">Kinase</keyword>
<dbReference type="FunFam" id="3.30.450.40:FF:000083">
    <property type="entry name" value="Sensor histidine kinase/response regulator, putative (AFU_orthologue AFUA_4G00660)"/>
    <property type="match status" value="1"/>
</dbReference>
<evidence type="ECO:0000256" key="1">
    <source>
        <dbReference type="ARBA" id="ARBA00000085"/>
    </source>
</evidence>
<dbReference type="InterPro" id="IPR036890">
    <property type="entry name" value="HATPase_C_sf"/>
</dbReference>
<dbReference type="CDD" id="cd17546">
    <property type="entry name" value="REC_hyHK_CKI1_RcsC-like"/>
    <property type="match status" value="1"/>
</dbReference>
<dbReference type="InterPro" id="IPR029016">
    <property type="entry name" value="GAF-like_dom_sf"/>
</dbReference>
<dbReference type="Pfam" id="PF02518">
    <property type="entry name" value="HATPase_c"/>
    <property type="match status" value="1"/>
</dbReference>
<evidence type="ECO:0000259" key="8">
    <source>
        <dbReference type="PROSITE" id="PS50109"/>
    </source>
</evidence>